<evidence type="ECO:0000313" key="9">
    <source>
        <dbReference type="EMBL" id="RRJ88675.1"/>
    </source>
</evidence>
<feature type="transmembrane region" description="Helical" evidence="8">
    <location>
        <begin position="15"/>
        <end position="37"/>
    </location>
</feature>
<dbReference type="OrthoDB" id="581198at2"/>
<keyword evidence="6 8" id="KW-0472">Membrane</keyword>
<feature type="transmembrane region" description="Helical" evidence="8">
    <location>
        <begin position="305"/>
        <end position="323"/>
    </location>
</feature>
<protein>
    <submittedName>
        <fullName evidence="9">DUF2029 domain-containing protein</fullName>
    </submittedName>
</protein>
<dbReference type="GO" id="GO:0016758">
    <property type="term" value="F:hexosyltransferase activity"/>
    <property type="evidence" value="ECO:0007669"/>
    <property type="project" value="InterPro"/>
</dbReference>
<name>A0A3P3W0W7_9MICO</name>
<feature type="transmembrane region" description="Helical" evidence="8">
    <location>
        <begin position="352"/>
        <end position="373"/>
    </location>
</feature>
<dbReference type="InterPro" id="IPR018584">
    <property type="entry name" value="GT87"/>
</dbReference>
<keyword evidence="2" id="KW-1003">Cell membrane</keyword>
<keyword evidence="4 8" id="KW-0812">Transmembrane</keyword>
<feature type="transmembrane region" description="Helical" evidence="8">
    <location>
        <begin position="123"/>
        <end position="142"/>
    </location>
</feature>
<dbReference type="Proteomes" id="UP000274391">
    <property type="component" value="Unassembled WGS sequence"/>
</dbReference>
<comment type="similarity">
    <text evidence="7">Belongs to the glycosyltransferase 87 family.</text>
</comment>
<feature type="transmembrane region" description="Helical" evidence="8">
    <location>
        <begin position="279"/>
        <end position="298"/>
    </location>
</feature>
<evidence type="ECO:0000256" key="1">
    <source>
        <dbReference type="ARBA" id="ARBA00004651"/>
    </source>
</evidence>
<dbReference type="Pfam" id="PF09594">
    <property type="entry name" value="GT87"/>
    <property type="match status" value="1"/>
</dbReference>
<accession>A0A3P3W0W7</accession>
<evidence type="ECO:0000256" key="3">
    <source>
        <dbReference type="ARBA" id="ARBA00022679"/>
    </source>
</evidence>
<gene>
    <name evidence="9" type="ORF">EG850_00565</name>
</gene>
<evidence type="ECO:0000313" key="10">
    <source>
        <dbReference type="Proteomes" id="UP000274391"/>
    </source>
</evidence>
<keyword evidence="3" id="KW-0808">Transferase</keyword>
<keyword evidence="5 8" id="KW-1133">Transmembrane helix</keyword>
<feature type="transmembrane region" description="Helical" evidence="8">
    <location>
        <begin position="379"/>
        <end position="402"/>
    </location>
</feature>
<evidence type="ECO:0000256" key="2">
    <source>
        <dbReference type="ARBA" id="ARBA00022475"/>
    </source>
</evidence>
<feature type="transmembrane region" description="Helical" evidence="8">
    <location>
        <begin position="88"/>
        <end position="107"/>
    </location>
</feature>
<sequence>MSRLATRPPANREIAALWIAMIAVHGVLGWISTFHYIRPMNDVTTVYRGWIDDAIAGSIPGIHENFVYPVGSLVPMWLADLFGGHDRYTTAWVVLVLVLNLWALWWLTIRRKDAADARLRRRAAWFWVAFTALLGPIALGRIDAITVPLAIVGLLSLRERPALAGALFTAGAWLKVWPAALFAAAFVAIRQRWLLVSGAVIVCAMVFVGVLAIGGTAAIPHALSFITEQTDRGLQLESTAASVFLMLRVLGAGGYTVAFDRTILTQQIAGPGTEYVGDLLTPAMFLVVLLLLALSWWAQRRGVDLATRLPMLALGLVTAFIVVNKVGSPQFIVWLAPVMVFGLVWSGRRFEVVAIVSLLIAALTQLIYPWYYWQIADALPAGAVLLLARNLLLVGLLIWAILRLVRPRADRRTTRAIRAARAD</sequence>
<evidence type="ECO:0000256" key="8">
    <source>
        <dbReference type="SAM" id="Phobius"/>
    </source>
</evidence>
<evidence type="ECO:0000256" key="4">
    <source>
        <dbReference type="ARBA" id="ARBA00022692"/>
    </source>
</evidence>
<dbReference type="RefSeq" id="WP_124968797.1">
    <property type="nucleotide sequence ID" value="NZ_RQVS01000001.1"/>
</dbReference>
<evidence type="ECO:0000256" key="6">
    <source>
        <dbReference type="ARBA" id="ARBA00023136"/>
    </source>
</evidence>
<feature type="transmembrane region" description="Helical" evidence="8">
    <location>
        <begin position="162"/>
        <end position="187"/>
    </location>
</feature>
<reference evidence="9 10" key="1">
    <citation type="submission" date="2018-11" db="EMBL/GenBank/DDBJ databases">
        <title>YIM 102482-1 draft genome.</title>
        <authorList>
            <person name="Li G."/>
            <person name="Jiang Y."/>
        </authorList>
    </citation>
    <scope>NUCLEOTIDE SEQUENCE [LARGE SCALE GENOMIC DNA]</scope>
    <source>
        <strain evidence="9 10">YIM 102482-1</strain>
    </source>
</reference>
<feature type="transmembrane region" description="Helical" evidence="8">
    <location>
        <begin position="194"/>
        <end position="219"/>
    </location>
</feature>
<organism evidence="9 10">
    <name type="scientific">Gulosibacter macacae</name>
    <dbReference type="NCBI Taxonomy" id="2488791"/>
    <lineage>
        <taxon>Bacteria</taxon>
        <taxon>Bacillati</taxon>
        <taxon>Actinomycetota</taxon>
        <taxon>Actinomycetes</taxon>
        <taxon>Micrococcales</taxon>
        <taxon>Microbacteriaceae</taxon>
        <taxon>Gulosibacter</taxon>
    </lineage>
</organism>
<comment type="subcellular location">
    <subcellularLocation>
        <location evidence="1">Cell membrane</location>
        <topology evidence="1">Multi-pass membrane protein</topology>
    </subcellularLocation>
</comment>
<keyword evidence="10" id="KW-1185">Reference proteome</keyword>
<proteinExistence type="inferred from homology"/>
<comment type="caution">
    <text evidence="9">The sequence shown here is derived from an EMBL/GenBank/DDBJ whole genome shotgun (WGS) entry which is preliminary data.</text>
</comment>
<evidence type="ECO:0000256" key="7">
    <source>
        <dbReference type="ARBA" id="ARBA00024033"/>
    </source>
</evidence>
<dbReference type="EMBL" id="RQVS01000001">
    <property type="protein sequence ID" value="RRJ88675.1"/>
    <property type="molecule type" value="Genomic_DNA"/>
</dbReference>
<dbReference type="AlphaFoldDB" id="A0A3P3W0W7"/>
<dbReference type="GO" id="GO:0005886">
    <property type="term" value="C:plasma membrane"/>
    <property type="evidence" value="ECO:0007669"/>
    <property type="project" value="UniProtKB-SubCell"/>
</dbReference>
<evidence type="ECO:0000256" key="5">
    <source>
        <dbReference type="ARBA" id="ARBA00022989"/>
    </source>
</evidence>
<feature type="transmembrane region" description="Helical" evidence="8">
    <location>
        <begin position="329"/>
        <end position="345"/>
    </location>
</feature>